<evidence type="ECO:0000313" key="10">
    <source>
        <dbReference type="Proteomes" id="UP000818029"/>
    </source>
</evidence>
<evidence type="ECO:0000256" key="8">
    <source>
        <dbReference type="ARBA" id="ARBA00049169"/>
    </source>
</evidence>
<evidence type="ECO:0000313" key="11">
    <source>
        <dbReference type="RefSeq" id="XP_016675158.2"/>
    </source>
</evidence>
<evidence type="ECO:0000256" key="4">
    <source>
        <dbReference type="ARBA" id="ARBA00022964"/>
    </source>
</evidence>
<dbReference type="Pfam" id="PF13640">
    <property type="entry name" value="2OG-FeII_Oxy_3"/>
    <property type="match status" value="1"/>
</dbReference>
<evidence type="ECO:0000259" key="9">
    <source>
        <dbReference type="PROSITE" id="PS51471"/>
    </source>
</evidence>
<evidence type="ECO:0000256" key="2">
    <source>
        <dbReference type="ARBA" id="ARBA00004648"/>
    </source>
</evidence>
<reference evidence="11" key="2">
    <citation type="submission" date="2025-08" db="UniProtKB">
        <authorList>
            <consortium name="RefSeq"/>
        </authorList>
    </citation>
    <scope>IDENTIFICATION</scope>
</reference>
<evidence type="ECO:0000256" key="5">
    <source>
        <dbReference type="ARBA" id="ARBA00022968"/>
    </source>
</evidence>
<evidence type="ECO:0000256" key="1">
    <source>
        <dbReference type="ARBA" id="ARBA00001961"/>
    </source>
</evidence>
<dbReference type="InterPro" id="IPR005123">
    <property type="entry name" value="Oxoglu/Fe-dep_dioxygenase_dom"/>
</dbReference>
<reference evidence="10" key="1">
    <citation type="journal article" date="2020" name="Nat. Genet.">
        <title>Genomic diversifications of five Gossypium allopolyploid species and their impact on cotton improvement.</title>
        <authorList>
            <person name="Chen Z.J."/>
            <person name="Sreedasyam A."/>
            <person name="Ando A."/>
            <person name="Song Q."/>
            <person name="De Santiago L.M."/>
            <person name="Hulse-Kemp A.M."/>
            <person name="Ding M."/>
            <person name="Ye W."/>
            <person name="Kirkbride R.C."/>
            <person name="Jenkins J."/>
            <person name="Plott C."/>
            <person name="Lovell J."/>
            <person name="Lin Y.M."/>
            <person name="Vaughn R."/>
            <person name="Liu B."/>
            <person name="Simpson S."/>
            <person name="Scheffler B.E."/>
            <person name="Wen L."/>
            <person name="Saski C.A."/>
            <person name="Grover C.E."/>
            <person name="Hu G."/>
            <person name="Conover J.L."/>
            <person name="Carlson J.W."/>
            <person name="Shu S."/>
            <person name="Boston L.B."/>
            <person name="Williams M."/>
            <person name="Peterson D.G."/>
            <person name="McGee K."/>
            <person name="Jones D.C."/>
            <person name="Wendel J.F."/>
            <person name="Stelly D.M."/>
            <person name="Grimwood J."/>
            <person name="Schmutz J."/>
        </authorList>
    </citation>
    <scope>NUCLEOTIDE SEQUENCE [LARGE SCALE GENOMIC DNA]</scope>
    <source>
        <strain evidence="10">cv. TM-1</strain>
    </source>
</reference>
<dbReference type="PaxDb" id="3635-A0A1U8IFL8"/>
<organism evidence="10 11">
    <name type="scientific">Gossypium hirsutum</name>
    <name type="common">Upland cotton</name>
    <name type="synonym">Gossypium mexicanum</name>
    <dbReference type="NCBI Taxonomy" id="3635"/>
    <lineage>
        <taxon>Eukaryota</taxon>
        <taxon>Viridiplantae</taxon>
        <taxon>Streptophyta</taxon>
        <taxon>Embryophyta</taxon>
        <taxon>Tracheophyta</taxon>
        <taxon>Spermatophyta</taxon>
        <taxon>Magnoliopsida</taxon>
        <taxon>eudicotyledons</taxon>
        <taxon>Gunneridae</taxon>
        <taxon>Pentapetalae</taxon>
        <taxon>rosids</taxon>
        <taxon>malvids</taxon>
        <taxon>Malvales</taxon>
        <taxon>Malvaceae</taxon>
        <taxon>Malvoideae</taxon>
        <taxon>Gossypium</taxon>
    </lineage>
</organism>
<dbReference type="STRING" id="3635.A0A1U8IFL8"/>
<comment type="subcellular location">
    <subcellularLocation>
        <location evidence="2">Endoplasmic reticulum membrane</location>
        <topology evidence="2">Single-pass type II membrane protein</topology>
    </subcellularLocation>
</comment>
<comment type="cofactor">
    <cofactor evidence="1">
        <name>L-ascorbate</name>
        <dbReference type="ChEBI" id="CHEBI:38290"/>
    </cofactor>
</comment>
<dbReference type="SMR" id="A0A1U8IFL8"/>
<dbReference type="SMART" id="SM00702">
    <property type="entry name" value="P4Hc"/>
    <property type="match status" value="1"/>
</dbReference>
<dbReference type="Proteomes" id="UP000818029">
    <property type="component" value="Chromosome A13"/>
</dbReference>
<keyword evidence="10" id="KW-1185">Reference proteome</keyword>
<dbReference type="PANTHER" id="PTHR10869:SF238">
    <property type="entry name" value="PROLYL 4-HYDROXYLASE 6-RELATED"/>
    <property type="match status" value="1"/>
</dbReference>
<gene>
    <name evidence="11" type="primary">LOC107894392</name>
</gene>
<evidence type="ECO:0000256" key="3">
    <source>
        <dbReference type="ARBA" id="ARBA00022723"/>
    </source>
</evidence>
<dbReference type="Gene3D" id="2.60.120.620">
    <property type="entry name" value="q2cbj1_9rhob like domain"/>
    <property type="match status" value="1"/>
</dbReference>
<dbReference type="InterPro" id="IPR045054">
    <property type="entry name" value="P4HA-like"/>
</dbReference>
<dbReference type="AlphaFoldDB" id="A0A1U8IFL8"/>
<keyword evidence="3" id="KW-0479">Metal-binding</keyword>
<keyword evidence="4" id="KW-0223">Dioxygenase</keyword>
<keyword evidence="5" id="KW-0735">Signal-anchor</keyword>
<evidence type="ECO:0000256" key="7">
    <source>
        <dbReference type="ARBA" id="ARBA00023004"/>
    </source>
</evidence>
<dbReference type="InterPro" id="IPR006620">
    <property type="entry name" value="Pro_4_hyd_alph"/>
</dbReference>
<dbReference type="RefSeq" id="XP_016675158.2">
    <property type="nucleotide sequence ID" value="XM_016819669.2"/>
</dbReference>
<proteinExistence type="predicted"/>
<sequence length="352" mass="39478">MNKSEALVSIRAFNTLPTRVMSTNFNPFRLQPLLASAQLKIEASFIDAFSGLSSSLMVENTDLSDRSLPFANLHKGSISRPHSSFSMASEINGSMLEMKRGTSSVPFDPTRYVFIFIFGAFLYKEFLSSEECDHLITLAKDKLEKSMVADNESGDSIESEVRTTSGMFLQKARDEVVANIEARIAAWTFLPAENGESMQIIHYENGQKYEPHFDYFHDKANQELGGHRIATVLMYLSDVESGGETVFPNAEGKLSQPKDDSWSDCAKNGYAGHPDSVLRTAASKSREFEAVYGKPRSKGSEDKLPMQSSLDEMVVFIRELISLTRLKTWEEGTCIRSLTQLQQRARMLLHQH</sequence>
<keyword evidence="6" id="KW-0560">Oxidoreductase</keyword>
<dbReference type="KEGG" id="ghi:107894392"/>
<keyword evidence="7" id="KW-0408">Iron</keyword>
<keyword evidence="5" id="KW-0812">Transmembrane</keyword>
<accession>A0A1U8IFL8</accession>
<feature type="domain" description="Fe2OG dioxygenase" evidence="9">
    <location>
        <begin position="194"/>
        <end position="352"/>
    </location>
</feature>
<dbReference type="PROSITE" id="PS51471">
    <property type="entry name" value="FE2OG_OXY"/>
    <property type="match status" value="1"/>
</dbReference>
<dbReference type="PANTHER" id="PTHR10869">
    <property type="entry name" value="PROLYL 4-HYDROXYLASE ALPHA SUBUNIT"/>
    <property type="match status" value="1"/>
</dbReference>
<evidence type="ECO:0000256" key="6">
    <source>
        <dbReference type="ARBA" id="ARBA00023002"/>
    </source>
</evidence>
<protein>
    <submittedName>
        <fullName evidence="11">Probable prolyl 4-hydroxylase 7</fullName>
    </submittedName>
</protein>
<dbReference type="GeneID" id="107894392"/>
<dbReference type="InterPro" id="IPR044862">
    <property type="entry name" value="Pro_4_hyd_alph_FE2OG_OXY"/>
</dbReference>
<name>A0A1U8IFL8_GOSHI</name>
<comment type="catalytic activity">
    <reaction evidence="8">
        <text>L-prolyl-[collagen] + 2-oxoglutarate + O2 = trans-4-hydroxy-L-prolyl-[collagen] + succinate + CO2</text>
        <dbReference type="Rhea" id="RHEA:18945"/>
        <dbReference type="Rhea" id="RHEA-COMP:11676"/>
        <dbReference type="Rhea" id="RHEA-COMP:11680"/>
        <dbReference type="ChEBI" id="CHEBI:15379"/>
        <dbReference type="ChEBI" id="CHEBI:16526"/>
        <dbReference type="ChEBI" id="CHEBI:16810"/>
        <dbReference type="ChEBI" id="CHEBI:30031"/>
        <dbReference type="ChEBI" id="CHEBI:50342"/>
        <dbReference type="ChEBI" id="CHEBI:61965"/>
        <dbReference type="EC" id="1.14.11.2"/>
    </reaction>
</comment>